<evidence type="ECO:0000256" key="1">
    <source>
        <dbReference type="ARBA" id="ARBA00023002"/>
    </source>
</evidence>
<reference evidence="3" key="1">
    <citation type="journal article" date="2023" name="Plant J.">
        <title>Genome sequences and population genomics provide insights into the demographic history, inbreeding, and mutation load of two 'living fossil' tree species of Dipteronia.</title>
        <authorList>
            <person name="Feng Y."/>
            <person name="Comes H.P."/>
            <person name="Chen J."/>
            <person name="Zhu S."/>
            <person name="Lu R."/>
            <person name="Zhang X."/>
            <person name="Li P."/>
            <person name="Qiu J."/>
            <person name="Olsen K.M."/>
            <person name="Qiu Y."/>
        </authorList>
    </citation>
    <scope>NUCLEOTIDE SEQUENCE</scope>
    <source>
        <strain evidence="3">KIB01</strain>
    </source>
</reference>
<dbReference type="GO" id="GO:0016618">
    <property type="term" value="F:hydroxypyruvate reductase [NAD(P)H] activity"/>
    <property type="evidence" value="ECO:0007669"/>
    <property type="project" value="TreeGrafter"/>
</dbReference>
<dbReference type="InterPro" id="IPR006140">
    <property type="entry name" value="D-isomer_DH_NAD-bd"/>
</dbReference>
<name>A0AAD9UA88_9ROSI</name>
<gene>
    <name evidence="3" type="ORF">Ddye_017973</name>
</gene>
<feature type="domain" description="D-isomer specific 2-hydroxyacid dehydrogenase NAD-binding" evidence="2">
    <location>
        <begin position="16"/>
        <end position="91"/>
    </location>
</feature>
<organism evidence="3 4">
    <name type="scientific">Dipteronia dyeriana</name>
    <dbReference type="NCBI Taxonomy" id="168575"/>
    <lineage>
        <taxon>Eukaryota</taxon>
        <taxon>Viridiplantae</taxon>
        <taxon>Streptophyta</taxon>
        <taxon>Embryophyta</taxon>
        <taxon>Tracheophyta</taxon>
        <taxon>Spermatophyta</taxon>
        <taxon>Magnoliopsida</taxon>
        <taxon>eudicotyledons</taxon>
        <taxon>Gunneridae</taxon>
        <taxon>Pentapetalae</taxon>
        <taxon>rosids</taxon>
        <taxon>malvids</taxon>
        <taxon>Sapindales</taxon>
        <taxon>Sapindaceae</taxon>
        <taxon>Hippocastanoideae</taxon>
        <taxon>Acereae</taxon>
        <taxon>Dipteronia</taxon>
    </lineage>
</organism>
<dbReference type="PANTHER" id="PTHR10996:SF255">
    <property type="entry name" value="GLYOXYLATE_HYDROXYPYRUVATE REDUCTASE HPR3-LIKE"/>
    <property type="match status" value="1"/>
</dbReference>
<dbReference type="GO" id="GO:0051287">
    <property type="term" value="F:NAD binding"/>
    <property type="evidence" value="ECO:0007669"/>
    <property type="project" value="InterPro"/>
</dbReference>
<keyword evidence="4" id="KW-1185">Reference proteome</keyword>
<protein>
    <recommendedName>
        <fullName evidence="2">D-isomer specific 2-hydroxyacid dehydrogenase NAD-binding domain-containing protein</fullName>
    </recommendedName>
</protein>
<dbReference type="AlphaFoldDB" id="A0AAD9UA88"/>
<dbReference type="Pfam" id="PF02826">
    <property type="entry name" value="2-Hacid_dh_C"/>
    <property type="match status" value="1"/>
</dbReference>
<evidence type="ECO:0000313" key="4">
    <source>
        <dbReference type="Proteomes" id="UP001280121"/>
    </source>
</evidence>
<proteinExistence type="predicted"/>
<dbReference type="Proteomes" id="UP001280121">
    <property type="component" value="Unassembled WGS sequence"/>
</dbReference>
<dbReference type="EMBL" id="JANJYI010000005">
    <property type="protein sequence ID" value="KAK2650484.1"/>
    <property type="molecule type" value="Genomic_DNA"/>
</dbReference>
<accession>A0AAD9UA88</accession>
<dbReference type="InterPro" id="IPR050223">
    <property type="entry name" value="D-isomer_2-hydroxyacid_DH"/>
</dbReference>
<sequence length="101" mass="11485">MDFSLDANLSIVLQILVIRLIDQTHRKIDNEVLSGWGKVGVIVNIGRGANIDEQELVRCLVHEEIKGDDLDVFGKEPNEPKELLELEYLVLLRDLDMGNFQ</sequence>
<dbReference type="PANTHER" id="PTHR10996">
    <property type="entry name" value="2-HYDROXYACID DEHYDROGENASE-RELATED"/>
    <property type="match status" value="1"/>
</dbReference>
<dbReference type="Gene3D" id="3.40.50.720">
    <property type="entry name" value="NAD(P)-binding Rossmann-like Domain"/>
    <property type="match status" value="1"/>
</dbReference>
<dbReference type="GO" id="GO:0030267">
    <property type="term" value="F:glyoxylate reductase (NADPH) activity"/>
    <property type="evidence" value="ECO:0007669"/>
    <property type="project" value="TreeGrafter"/>
</dbReference>
<keyword evidence="1" id="KW-0560">Oxidoreductase</keyword>
<dbReference type="InterPro" id="IPR036291">
    <property type="entry name" value="NAD(P)-bd_dom_sf"/>
</dbReference>
<evidence type="ECO:0000313" key="3">
    <source>
        <dbReference type="EMBL" id="KAK2650484.1"/>
    </source>
</evidence>
<comment type="caution">
    <text evidence="3">The sequence shown here is derived from an EMBL/GenBank/DDBJ whole genome shotgun (WGS) entry which is preliminary data.</text>
</comment>
<evidence type="ECO:0000259" key="2">
    <source>
        <dbReference type="Pfam" id="PF02826"/>
    </source>
</evidence>
<dbReference type="SUPFAM" id="SSF51735">
    <property type="entry name" value="NAD(P)-binding Rossmann-fold domains"/>
    <property type="match status" value="1"/>
</dbReference>
<dbReference type="GO" id="GO:0005829">
    <property type="term" value="C:cytosol"/>
    <property type="evidence" value="ECO:0007669"/>
    <property type="project" value="TreeGrafter"/>
</dbReference>